<gene>
    <name evidence="1" type="ORF">HHK02_06830</name>
</gene>
<evidence type="ECO:0000313" key="2">
    <source>
        <dbReference type="Proteomes" id="UP000510868"/>
    </source>
</evidence>
<accession>A0A7L6BFQ3</accession>
<proteinExistence type="predicted"/>
<name>A0A7L6BFQ3_LIMRT</name>
<dbReference type="EMBL" id="CP059275">
    <property type="protein sequence ID" value="QLQ60938.1"/>
    <property type="molecule type" value="Genomic_DNA"/>
</dbReference>
<dbReference type="Proteomes" id="UP000510868">
    <property type="component" value="Chromosome"/>
</dbReference>
<dbReference type="RefSeq" id="WP_181462200.1">
    <property type="nucleotide sequence ID" value="NZ_CP059275.1"/>
</dbReference>
<organism evidence="1 2">
    <name type="scientific">Limosilactobacillus reuteri</name>
    <name type="common">Lactobacillus reuteri</name>
    <dbReference type="NCBI Taxonomy" id="1598"/>
    <lineage>
        <taxon>Bacteria</taxon>
        <taxon>Bacillati</taxon>
        <taxon>Bacillota</taxon>
        <taxon>Bacilli</taxon>
        <taxon>Lactobacillales</taxon>
        <taxon>Lactobacillaceae</taxon>
        <taxon>Limosilactobacillus</taxon>
    </lineage>
</organism>
<evidence type="ECO:0000313" key="1">
    <source>
        <dbReference type="EMBL" id="QLQ60938.1"/>
    </source>
</evidence>
<reference evidence="1 2" key="1">
    <citation type="submission" date="2020-07" db="EMBL/GenBank/DDBJ databases">
        <title>Genome sequence of Lactobacillus reuteri CNEI-KCA3 isolated from the faeces of a reared-broiler chicken, South-East Nigeria, reveals presence of CRISPR arrays.</title>
        <authorList>
            <person name="Anukam K.C."/>
            <person name="Ibezim C.N."/>
            <person name="BeecK W.V."/>
            <person name="Allonsius C."/>
            <person name="Broek M.D."/>
            <person name="Tuyaerts I."/>
            <person name="Attama A."/>
            <person name="Esimone C.O."/>
            <person name="Lebeer S."/>
        </authorList>
    </citation>
    <scope>NUCLEOTIDE SEQUENCE [LARGE SCALE GENOMIC DNA]</scope>
    <source>
        <strain evidence="1 2">CNEI-KCA3</strain>
    </source>
</reference>
<dbReference type="AlphaFoldDB" id="A0A7L6BFQ3"/>
<sequence>MKSIDPSTATKEDIIKRSNYIIHEVKEMNNEVADGIFDVKRLSKLFSFIEKERSIINQTRLVKYTNSRIFNIYRGVVTVSRSSGRITKSNFVTNLSGIKACYNESGMKHIDD</sequence>
<protein>
    <submittedName>
        <fullName evidence="1">Uncharacterized protein</fullName>
    </submittedName>
</protein>